<feature type="domain" description="YokE-like PH" evidence="1">
    <location>
        <begin position="6"/>
        <end position="91"/>
    </location>
</feature>
<dbReference type="Proteomes" id="UP000233419">
    <property type="component" value="Chromosome"/>
</dbReference>
<dbReference type="EMBL" id="CP025257">
    <property type="protein sequence ID" value="AUF83658.1"/>
    <property type="molecule type" value="Genomic_DNA"/>
</dbReference>
<evidence type="ECO:0000259" key="1">
    <source>
        <dbReference type="Pfam" id="PF14470"/>
    </source>
</evidence>
<name>A0A2K9BZ63_9MOLU</name>
<dbReference type="InterPro" id="IPR039519">
    <property type="entry name" value="YokE-like_PH"/>
</dbReference>
<organism evidence="2 3">
    <name type="scientific">Mesoplasma syrphidae</name>
    <dbReference type="NCBI Taxonomy" id="225999"/>
    <lineage>
        <taxon>Bacteria</taxon>
        <taxon>Bacillati</taxon>
        <taxon>Mycoplasmatota</taxon>
        <taxon>Mollicutes</taxon>
        <taxon>Entomoplasmatales</taxon>
        <taxon>Entomoplasmataceae</taxon>
        <taxon>Mesoplasma</taxon>
    </lineage>
</organism>
<dbReference type="AlphaFoldDB" id="A0A2K9BZ63"/>
<accession>A0A2K9BZ63</accession>
<dbReference type="Pfam" id="PF14470">
    <property type="entry name" value="bPH_3"/>
    <property type="match status" value="1"/>
</dbReference>
<dbReference type="KEGG" id="msyr:CXP39_02500"/>
<gene>
    <name evidence="2" type="ORF">CXP39_02500</name>
</gene>
<keyword evidence="3" id="KW-1185">Reference proteome</keyword>
<protein>
    <recommendedName>
        <fullName evidence="1">YokE-like PH domain-containing protein</fullName>
    </recommendedName>
</protein>
<proteinExistence type="predicted"/>
<sequence length="108" mass="12607">MIFDLEKMLYLIVGSIDNEPWLLLLTDQRIIMIQKETEMGSFIQQYGLEEVNDLKLDSFGKIAALTFIFENKSLIKVDYLSLKQANEFGRLLVEAIENWTNKLDQFLV</sequence>
<reference evidence="2 3" key="1">
    <citation type="submission" date="2017-12" db="EMBL/GenBank/DDBJ databases">
        <title>Mesoplasma syrphidae YJS, Complete Genome.</title>
        <authorList>
            <person name="Knight T.F."/>
            <person name="Citino T."/>
            <person name="Rubinstein R."/>
            <person name="Neuschaefer Z."/>
        </authorList>
    </citation>
    <scope>NUCLEOTIDE SEQUENCE [LARGE SCALE GENOMIC DNA]</scope>
    <source>
        <strain evidence="2 3">YJS</strain>
    </source>
</reference>
<dbReference type="OrthoDB" id="391827at2"/>
<evidence type="ECO:0000313" key="3">
    <source>
        <dbReference type="Proteomes" id="UP000233419"/>
    </source>
</evidence>
<evidence type="ECO:0000313" key="2">
    <source>
        <dbReference type="EMBL" id="AUF83658.1"/>
    </source>
</evidence>